<dbReference type="InterPro" id="IPR051104">
    <property type="entry name" value="FAD_monoxygenase"/>
</dbReference>
<evidence type="ECO:0000313" key="4">
    <source>
        <dbReference type="EMBL" id="KAF9545536.1"/>
    </source>
</evidence>
<keyword evidence="1" id="KW-0285">Flavoprotein</keyword>
<evidence type="ECO:0000256" key="2">
    <source>
        <dbReference type="ARBA" id="ARBA00022827"/>
    </source>
</evidence>
<keyword evidence="5" id="KW-1185">Reference proteome</keyword>
<accession>A0A9P6K465</accession>
<dbReference type="AlphaFoldDB" id="A0A9P6K465"/>
<dbReference type="SUPFAM" id="SSF51905">
    <property type="entry name" value="FAD/NAD(P)-binding domain"/>
    <property type="match status" value="1"/>
</dbReference>
<reference evidence="4" key="1">
    <citation type="journal article" date="2020" name="Fungal Divers.">
        <title>Resolving the Mortierellaceae phylogeny through synthesis of multi-gene phylogenetics and phylogenomics.</title>
        <authorList>
            <person name="Vandepol N."/>
            <person name="Liber J."/>
            <person name="Desiro A."/>
            <person name="Na H."/>
            <person name="Kennedy M."/>
            <person name="Barry K."/>
            <person name="Grigoriev I.V."/>
            <person name="Miller A.N."/>
            <person name="O'Donnell K."/>
            <person name="Stajich J.E."/>
            <person name="Bonito G."/>
        </authorList>
    </citation>
    <scope>NUCLEOTIDE SEQUENCE</scope>
    <source>
        <strain evidence="4">NRRL 2591</strain>
    </source>
</reference>
<sequence>MTAEHQQQQHQQQHTSKVNDTVLIVGASIAGMMQALLWKAGIPYDSYERAAEVRALGSALCFNATTAQIFKFGSKGYIISRAMLYDVLRRQVHKERFHMDRRVVSISQKNDIDQGNNEGKGGVTVEFQDGSTVRGGILVGADGAYSAVRQNMYAQLKEKNLSPASDDVPLPISL</sequence>
<protein>
    <recommendedName>
        <fullName evidence="6">FAD-binding domain-containing protein</fullName>
    </recommendedName>
</protein>
<gene>
    <name evidence="4" type="ORF">EC957_010845</name>
</gene>
<dbReference type="Proteomes" id="UP000723463">
    <property type="component" value="Unassembled WGS sequence"/>
</dbReference>
<evidence type="ECO:0000313" key="5">
    <source>
        <dbReference type="Proteomes" id="UP000723463"/>
    </source>
</evidence>
<dbReference type="GO" id="GO:0044550">
    <property type="term" value="P:secondary metabolite biosynthetic process"/>
    <property type="evidence" value="ECO:0007669"/>
    <property type="project" value="TreeGrafter"/>
</dbReference>
<evidence type="ECO:0000256" key="3">
    <source>
        <dbReference type="ARBA" id="ARBA00023002"/>
    </source>
</evidence>
<proteinExistence type="predicted"/>
<name>A0A9P6K465_9FUNG</name>
<dbReference type="InterPro" id="IPR036188">
    <property type="entry name" value="FAD/NAD-bd_sf"/>
</dbReference>
<keyword evidence="2" id="KW-0274">FAD</keyword>
<evidence type="ECO:0000256" key="1">
    <source>
        <dbReference type="ARBA" id="ARBA00022630"/>
    </source>
</evidence>
<dbReference type="Gene3D" id="3.50.50.60">
    <property type="entry name" value="FAD/NAD(P)-binding domain"/>
    <property type="match status" value="1"/>
</dbReference>
<dbReference type="PANTHER" id="PTHR46720">
    <property type="entry name" value="HYDROXYLASE, PUTATIVE (AFU_ORTHOLOGUE AFUA_3G01460)-RELATED"/>
    <property type="match status" value="1"/>
</dbReference>
<keyword evidence="3" id="KW-0560">Oxidoreductase</keyword>
<dbReference type="EMBL" id="JAAAXW010000070">
    <property type="protein sequence ID" value="KAF9545536.1"/>
    <property type="molecule type" value="Genomic_DNA"/>
</dbReference>
<organism evidence="4 5">
    <name type="scientific">Mortierella hygrophila</name>
    <dbReference type="NCBI Taxonomy" id="979708"/>
    <lineage>
        <taxon>Eukaryota</taxon>
        <taxon>Fungi</taxon>
        <taxon>Fungi incertae sedis</taxon>
        <taxon>Mucoromycota</taxon>
        <taxon>Mortierellomycotina</taxon>
        <taxon>Mortierellomycetes</taxon>
        <taxon>Mortierellales</taxon>
        <taxon>Mortierellaceae</taxon>
        <taxon>Mortierella</taxon>
    </lineage>
</organism>
<dbReference type="PANTHER" id="PTHR46720:SF3">
    <property type="entry name" value="FAD-BINDING DOMAIN-CONTAINING PROTEIN-RELATED"/>
    <property type="match status" value="1"/>
</dbReference>
<comment type="caution">
    <text evidence="4">The sequence shown here is derived from an EMBL/GenBank/DDBJ whole genome shotgun (WGS) entry which is preliminary data.</text>
</comment>
<dbReference type="GO" id="GO:0016491">
    <property type="term" value="F:oxidoreductase activity"/>
    <property type="evidence" value="ECO:0007669"/>
    <property type="project" value="UniProtKB-KW"/>
</dbReference>
<evidence type="ECO:0008006" key="6">
    <source>
        <dbReference type="Google" id="ProtNLM"/>
    </source>
</evidence>